<feature type="binding site" evidence="13">
    <location>
        <begin position="265"/>
        <end position="266"/>
    </location>
    <ligand>
        <name>FMN</name>
        <dbReference type="ChEBI" id="CHEBI:58210"/>
    </ligand>
</feature>
<feature type="binding site" evidence="13">
    <location>
        <begin position="69"/>
        <end position="73"/>
    </location>
    <ligand>
        <name>substrate</name>
    </ligand>
</feature>
<evidence type="ECO:0000256" key="4">
    <source>
        <dbReference type="ARBA" id="ARBA00008008"/>
    </source>
</evidence>
<keyword evidence="11" id="KW-0520">NAD</keyword>
<keyword evidence="7 13" id="KW-0285">Flavoprotein</keyword>
<accession>A0A2K3YVC2</accession>
<dbReference type="PANTHER" id="PTHR48109">
    <property type="entry name" value="DIHYDROOROTATE DEHYDROGENASE (QUINONE), MITOCHONDRIAL-RELATED"/>
    <property type="match status" value="1"/>
</dbReference>
<feature type="binding site" evidence="13">
    <location>
        <position position="99"/>
    </location>
    <ligand>
        <name>FMN</name>
        <dbReference type="ChEBI" id="CHEBI:58210"/>
    </ligand>
</feature>
<evidence type="ECO:0000256" key="12">
    <source>
        <dbReference type="ARBA" id="ARBA00048996"/>
    </source>
</evidence>
<dbReference type="InterPro" id="IPR013785">
    <property type="entry name" value="Aldolase_TIM"/>
</dbReference>
<evidence type="ECO:0000256" key="7">
    <source>
        <dbReference type="ARBA" id="ARBA00022630"/>
    </source>
</evidence>
<dbReference type="InterPro" id="IPR033888">
    <property type="entry name" value="DHOD_1B"/>
</dbReference>
<keyword evidence="8 13" id="KW-0288">FMN</keyword>
<feature type="binding site" evidence="13">
    <location>
        <begin position="45"/>
        <end position="46"/>
    </location>
    <ligand>
        <name>FMN</name>
        <dbReference type="ChEBI" id="CHEBI:58210"/>
    </ligand>
</feature>
<evidence type="ECO:0000256" key="2">
    <source>
        <dbReference type="ARBA" id="ARBA00004496"/>
    </source>
</evidence>
<dbReference type="EC" id="1.3.-.-" evidence="13"/>
<dbReference type="NCBIfam" id="TIGR01037">
    <property type="entry name" value="pyrD_sub1_fam"/>
    <property type="match status" value="1"/>
</dbReference>
<dbReference type="GO" id="GO:0005737">
    <property type="term" value="C:cytoplasm"/>
    <property type="evidence" value="ECO:0007669"/>
    <property type="project" value="UniProtKB-SubCell"/>
</dbReference>
<dbReference type="InterPro" id="IPR012135">
    <property type="entry name" value="Dihydroorotate_DH_1_2"/>
</dbReference>
<dbReference type="PANTHER" id="PTHR48109:SF1">
    <property type="entry name" value="DIHYDROOROTATE DEHYDROGENASE (FUMARATE)"/>
    <property type="match status" value="1"/>
</dbReference>
<dbReference type="PROSITE" id="PS00911">
    <property type="entry name" value="DHODEHASE_1"/>
    <property type="match status" value="1"/>
</dbReference>
<dbReference type="OrthoDB" id="9794954at2"/>
<evidence type="ECO:0000256" key="10">
    <source>
        <dbReference type="ARBA" id="ARBA00023002"/>
    </source>
</evidence>
<sequence length="306" mass="32546">MSRLNVEIPGLSLKNPIMPASGCFAFGAEYSQFYNLSELGAIMIKAATKEARFGNETPRVAETDSGMINAIGLQNPGVHHILDHELKALEQYDVPIIANVAGSVEEDYVYVAEHISKAPNVKALELNISCPNVKEGGMQFGVDPQVAAELTRKVKAVSSVPVYVKLSPNVTNIVEMATAIAEYADGLTMINTLVGLRIDANTGKPIINNIIGGLSGPAIKPVALRMVYEVRKALPDIPIIAMGGVQDVQDVIDFISVGADAVAVGTANFQNPTVCKDIIDGLPARLDELGVTHIHELKGRTQGGHS</sequence>
<feature type="binding site" evidence="13">
    <location>
        <position position="190"/>
    </location>
    <ligand>
        <name>FMN</name>
        <dbReference type="ChEBI" id="CHEBI:58210"/>
    </ligand>
</feature>
<keyword evidence="16" id="KW-1185">Reference proteome</keyword>
<evidence type="ECO:0000256" key="1">
    <source>
        <dbReference type="ARBA" id="ARBA00003616"/>
    </source>
</evidence>
<comment type="function">
    <text evidence="1">Catalyzes the conversion of dihydroorotate to orotate with NAD(+) as electron acceptor.</text>
</comment>
<comment type="cofactor">
    <cofactor evidence="13">
        <name>FMN</name>
        <dbReference type="ChEBI" id="CHEBI:58210"/>
    </cofactor>
    <text evidence="13">Binds 1 FMN per subunit.</text>
</comment>
<protein>
    <recommendedName>
        <fullName evidence="13">Dihydroorotate dehydrogenase</fullName>
        <shortName evidence="13">DHOD</shortName>
        <shortName evidence="13">DHODase</shortName>
        <shortName evidence="13">DHOdehase</shortName>
        <ecNumber evidence="13">1.3.-.-</ecNumber>
    </recommendedName>
</protein>
<proteinExistence type="inferred from homology"/>
<evidence type="ECO:0000256" key="11">
    <source>
        <dbReference type="ARBA" id="ARBA00023027"/>
    </source>
</evidence>
<evidence type="ECO:0000256" key="8">
    <source>
        <dbReference type="ARBA" id="ARBA00022643"/>
    </source>
</evidence>
<dbReference type="InterPro" id="IPR024920">
    <property type="entry name" value="Dihydroorotate_DH_1"/>
</dbReference>
<gene>
    <name evidence="13" type="primary">pyrD</name>
    <name evidence="15" type="ORF">CD122_01730</name>
</gene>
<evidence type="ECO:0000259" key="14">
    <source>
        <dbReference type="Pfam" id="PF01180"/>
    </source>
</evidence>
<reference evidence="15 16" key="1">
    <citation type="submission" date="2017-08" db="EMBL/GenBank/DDBJ databases">
        <title>Draft genome sequences of 64 type strains of genus Staph aureus.</title>
        <authorList>
            <person name="Cole K."/>
            <person name="Golubchik T."/>
            <person name="Russell J."/>
            <person name="Foster D."/>
            <person name="Llewelyn M."/>
            <person name="Wilson D."/>
            <person name="Crook D."/>
            <person name="Paul J."/>
        </authorList>
    </citation>
    <scope>NUCLEOTIDE SEQUENCE [LARGE SCALE GENOMIC DNA]</scope>
    <source>
        <strain evidence="15 16">DSM 21968</strain>
    </source>
</reference>
<evidence type="ECO:0000313" key="16">
    <source>
        <dbReference type="Proteomes" id="UP000242752"/>
    </source>
</evidence>
<dbReference type="InterPro" id="IPR001295">
    <property type="entry name" value="Dihydroorotate_DH_CS"/>
</dbReference>
<dbReference type="PIRSF" id="PIRSF000164">
    <property type="entry name" value="DHO_oxidase"/>
    <property type="match status" value="1"/>
</dbReference>
<organism evidence="15 16">
    <name type="scientific">Staphylococcus rostri</name>
    <dbReference type="NCBI Taxonomy" id="522262"/>
    <lineage>
        <taxon>Bacteria</taxon>
        <taxon>Bacillati</taxon>
        <taxon>Bacillota</taxon>
        <taxon>Bacilli</taxon>
        <taxon>Bacillales</taxon>
        <taxon>Staphylococcaceae</taxon>
        <taxon>Staphylococcus</taxon>
    </lineage>
</organism>
<evidence type="ECO:0000313" key="15">
    <source>
        <dbReference type="EMBL" id="PNZ29535.1"/>
    </source>
</evidence>
<dbReference type="NCBIfam" id="NF005574">
    <property type="entry name" value="PRK07259.1"/>
    <property type="match status" value="1"/>
</dbReference>
<feature type="binding site" evidence="13">
    <location>
        <position position="21"/>
    </location>
    <ligand>
        <name>FMN</name>
        <dbReference type="ChEBI" id="CHEBI:58210"/>
    </ligand>
</feature>
<comment type="subcellular location">
    <subcellularLocation>
        <location evidence="2 13">Cytoplasm</location>
    </subcellularLocation>
</comment>
<evidence type="ECO:0000256" key="5">
    <source>
        <dbReference type="ARBA" id="ARBA00011669"/>
    </source>
</evidence>
<dbReference type="AlphaFoldDB" id="A0A2K3YVC2"/>
<feature type="binding site" evidence="13">
    <location>
        <begin position="191"/>
        <end position="192"/>
    </location>
    <ligand>
        <name>substrate</name>
    </ligand>
</feature>
<feature type="active site" description="Nucleophile" evidence="13">
    <location>
        <position position="130"/>
    </location>
</feature>
<dbReference type="HAMAP" id="MF_00224">
    <property type="entry name" value="DHO_dh_type1"/>
    <property type="match status" value="1"/>
</dbReference>
<feature type="binding site" evidence="13">
    <location>
        <position position="165"/>
    </location>
    <ligand>
        <name>FMN</name>
        <dbReference type="ChEBI" id="CHEBI:58210"/>
    </ligand>
</feature>
<name>A0A2K3YVC2_9STAP</name>
<keyword evidence="9 13" id="KW-0665">Pyrimidine biosynthesis</keyword>
<dbReference type="EMBL" id="PPRF01000014">
    <property type="protein sequence ID" value="PNZ29535.1"/>
    <property type="molecule type" value="Genomic_DNA"/>
</dbReference>
<feature type="binding site" evidence="13">
    <location>
        <position position="127"/>
    </location>
    <ligand>
        <name>FMN</name>
        <dbReference type="ChEBI" id="CHEBI:58210"/>
    </ligand>
</feature>
<dbReference type="InterPro" id="IPR050074">
    <property type="entry name" value="DHO_dehydrogenase"/>
</dbReference>
<feature type="binding site" evidence="13">
    <location>
        <begin position="243"/>
        <end position="244"/>
    </location>
    <ligand>
        <name>FMN</name>
        <dbReference type="ChEBI" id="CHEBI:58210"/>
    </ligand>
</feature>
<dbReference type="Gene3D" id="3.20.20.70">
    <property type="entry name" value="Aldolase class I"/>
    <property type="match status" value="1"/>
</dbReference>
<keyword evidence="6 13" id="KW-0963">Cytoplasm</keyword>
<feature type="binding site" evidence="13">
    <location>
        <position position="216"/>
    </location>
    <ligand>
        <name>FMN</name>
        <dbReference type="ChEBI" id="CHEBI:58210"/>
    </ligand>
</feature>
<dbReference type="GO" id="GO:0006207">
    <property type="term" value="P:'de novo' pyrimidine nucleobase biosynthetic process"/>
    <property type="evidence" value="ECO:0007669"/>
    <property type="project" value="InterPro"/>
</dbReference>
<keyword evidence="10 13" id="KW-0560">Oxidoreductase</keyword>
<feature type="binding site" evidence="13">
    <location>
        <position position="45"/>
    </location>
    <ligand>
        <name>substrate</name>
    </ligand>
</feature>
<evidence type="ECO:0000256" key="9">
    <source>
        <dbReference type="ARBA" id="ARBA00022975"/>
    </source>
</evidence>
<feature type="binding site" evidence="13">
    <location>
        <position position="127"/>
    </location>
    <ligand>
        <name>substrate</name>
    </ligand>
</feature>
<dbReference type="CDD" id="cd04740">
    <property type="entry name" value="DHOD_1B_like"/>
    <property type="match status" value="1"/>
</dbReference>
<comment type="similarity">
    <text evidence="4 13">Belongs to the dihydroorotate dehydrogenase family. Type 1 subfamily.</text>
</comment>
<evidence type="ECO:0000256" key="3">
    <source>
        <dbReference type="ARBA" id="ARBA00004715"/>
    </source>
</evidence>
<comment type="catalytic activity">
    <reaction evidence="12">
        <text>(S)-dihydroorotate + NAD(+) = orotate + NADH + H(+)</text>
        <dbReference type="Rhea" id="RHEA:13513"/>
        <dbReference type="ChEBI" id="CHEBI:15378"/>
        <dbReference type="ChEBI" id="CHEBI:30839"/>
        <dbReference type="ChEBI" id="CHEBI:30864"/>
        <dbReference type="ChEBI" id="CHEBI:57540"/>
        <dbReference type="ChEBI" id="CHEBI:57945"/>
        <dbReference type="EC" id="1.3.1.14"/>
    </reaction>
</comment>
<dbReference type="UniPathway" id="UPA00070">
    <property type="reaction ID" value="UER00945"/>
</dbReference>
<dbReference type="FunFam" id="3.20.20.70:FF:000069">
    <property type="entry name" value="Dihydroorotate dehydrogenase"/>
    <property type="match status" value="1"/>
</dbReference>
<dbReference type="PROSITE" id="PS00912">
    <property type="entry name" value="DHODEHASE_2"/>
    <property type="match status" value="1"/>
</dbReference>
<evidence type="ECO:0000256" key="13">
    <source>
        <dbReference type="HAMAP-Rule" id="MF_00224"/>
    </source>
</evidence>
<comment type="pathway">
    <text evidence="3">Pyrimidine metabolism; UMP biosynthesis via de novo pathway; orotate from (S)-dihydroorotate (NAD(+) route): step 1/1.</text>
</comment>
<feature type="domain" description="Dihydroorotate dehydrogenase catalytic" evidence="14">
    <location>
        <begin position="4"/>
        <end position="286"/>
    </location>
</feature>
<dbReference type="GO" id="GO:0004589">
    <property type="term" value="F:dihydroorotate dehydrogenase (NAD+) activity"/>
    <property type="evidence" value="ECO:0007669"/>
    <property type="project" value="UniProtKB-EC"/>
</dbReference>
<dbReference type="Proteomes" id="UP000242752">
    <property type="component" value="Unassembled WGS sequence"/>
</dbReference>
<comment type="subunit">
    <text evidence="5">Heterotetramer of 2 PyrK and 2 PyrD type B subunits.</text>
</comment>
<dbReference type="Pfam" id="PF01180">
    <property type="entry name" value="DHO_dh"/>
    <property type="match status" value="1"/>
</dbReference>
<comment type="catalytic activity">
    <reaction evidence="13">
        <text>(S)-dihydroorotate + A = orotate + AH2</text>
        <dbReference type="Rhea" id="RHEA:18073"/>
        <dbReference type="ChEBI" id="CHEBI:13193"/>
        <dbReference type="ChEBI" id="CHEBI:17499"/>
        <dbReference type="ChEBI" id="CHEBI:30839"/>
        <dbReference type="ChEBI" id="CHEBI:30864"/>
    </reaction>
</comment>
<comment type="caution">
    <text evidence="15">The sequence shown here is derived from an EMBL/GenBank/DDBJ whole genome shotgun (WGS) entry which is preliminary data.</text>
</comment>
<dbReference type="GO" id="GO:0044205">
    <property type="term" value="P:'de novo' UMP biosynthetic process"/>
    <property type="evidence" value="ECO:0007669"/>
    <property type="project" value="UniProtKB-UniRule"/>
</dbReference>
<dbReference type="InterPro" id="IPR005720">
    <property type="entry name" value="Dihydroorotate_DH_cat"/>
</dbReference>
<evidence type="ECO:0000256" key="6">
    <source>
        <dbReference type="ARBA" id="ARBA00022490"/>
    </source>
</evidence>
<dbReference type="InterPro" id="IPR049622">
    <property type="entry name" value="Dihydroorotate_DH_I"/>
</dbReference>
<dbReference type="SUPFAM" id="SSF51395">
    <property type="entry name" value="FMN-linked oxidoreductases"/>
    <property type="match status" value="1"/>
</dbReference>
<dbReference type="RefSeq" id="WP_103357301.1">
    <property type="nucleotide sequence ID" value="NZ_CP113107.1"/>
</dbReference>